<keyword evidence="4 5" id="KW-0472">Membrane</keyword>
<feature type="transmembrane region" description="Helical" evidence="5">
    <location>
        <begin position="303"/>
        <end position="327"/>
    </location>
</feature>
<feature type="transmembrane region" description="Helical" evidence="5">
    <location>
        <begin position="57"/>
        <end position="76"/>
    </location>
</feature>
<feature type="transmembrane region" description="Helical" evidence="5">
    <location>
        <begin position="334"/>
        <end position="365"/>
    </location>
</feature>
<evidence type="ECO:0000256" key="4">
    <source>
        <dbReference type="ARBA" id="ARBA00023136"/>
    </source>
</evidence>
<feature type="domain" description="O-antigen ligase-related" evidence="6">
    <location>
        <begin position="165"/>
        <end position="319"/>
    </location>
</feature>
<gene>
    <name evidence="7" type="ORF">DSL99_3403</name>
</gene>
<protein>
    <submittedName>
        <fullName evidence="7">O-antigen ligase-like membrane protein</fullName>
    </submittedName>
</protein>
<evidence type="ECO:0000313" key="7">
    <source>
        <dbReference type="EMBL" id="RXG25997.1"/>
    </source>
</evidence>
<name>A0A4Q0PGA4_9FLAO</name>
<dbReference type="EMBL" id="QOVL01000020">
    <property type="protein sequence ID" value="RXG25997.1"/>
    <property type="molecule type" value="Genomic_DNA"/>
</dbReference>
<evidence type="ECO:0000256" key="1">
    <source>
        <dbReference type="ARBA" id="ARBA00004141"/>
    </source>
</evidence>
<feature type="transmembrane region" description="Helical" evidence="5">
    <location>
        <begin position="14"/>
        <end position="37"/>
    </location>
</feature>
<comment type="subcellular location">
    <subcellularLocation>
        <location evidence="1">Membrane</location>
        <topology evidence="1">Multi-pass membrane protein</topology>
    </subcellularLocation>
</comment>
<evidence type="ECO:0000313" key="8">
    <source>
        <dbReference type="Proteomes" id="UP000290608"/>
    </source>
</evidence>
<keyword evidence="7" id="KW-0436">Ligase</keyword>
<keyword evidence="3 5" id="KW-1133">Transmembrane helix</keyword>
<dbReference type="Proteomes" id="UP000290608">
    <property type="component" value="Unassembled WGS sequence"/>
</dbReference>
<feature type="transmembrane region" description="Helical" evidence="5">
    <location>
        <begin position="165"/>
        <end position="194"/>
    </location>
</feature>
<dbReference type="Pfam" id="PF04932">
    <property type="entry name" value="Wzy_C"/>
    <property type="match status" value="1"/>
</dbReference>
<dbReference type="GO" id="GO:0016874">
    <property type="term" value="F:ligase activity"/>
    <property type="evidence" value="ECO:0007669"/>
    <property type="project" value="UniProtKB-KW"/>
</dbReference>
<evidence type="ECO:0000256" key="3">
    <source>
        <dbReference type="ARBA" id="ARBA00022989"/>
    </source>
</evidence>
<proteinExistence type="predicted"/>
<sequence>MQGRMSLKSRIERVMLLFSFFVVGSLSAGAGTLMILALTPFVKYLKKYIWRDEVVRITLYLFLVTAFFSFFSTFFTDPFEYVSEILKQLSWIVLAIISLKMSGRENTLFFKIFLVSIVLCLPLVVLLPIRFQAYFPHANHLAYYCLLPLVYFLLTTTGLTRRLWVAFLLIIVVVTKSSGGLATFMMTILLFYIIDKKISLKLILQLGSSVALLLLVAHLSGALDAFIDKVTVVDFEKISKKADRYSFGSDGSLVWRMTYWLAIFREFSENSGTMQLFFGEGLKTLSHGNYIYSFMVNDPHNDYLRLLVERGIVGAIVYVCFLIKLCLVARQKYLFLLILFVPMFFGNVIVSFPYVFTFIFLISYFNKSHKSINHGE</sequence>
<dbReference type="InterPro" id="IPR007016">
    <property type="entry name" value="O-antigen_ligase-rel_domated"/>
</dbReference>
<dbReference type="STRING" id="1122159.SAMN02745246_03329"/>
<keyword evidence="2 5" id="KW-0812">Transmembrane</keyword>
<comment type="caution">
    <text evidence="7">The sequence shown here is derived from an EMBL/GenBank/DDBJ whole genome shotgun (WGS) entry which is preliminary data.</text>
</comment>
<dbReference type="GO" id="GO:0016020">
    <property type="term" value="C:membrane"/>
    <property type="evidence" value="ECO:0007669"/>
    <property type="project" value="UniProtKB-SubCell"/>
</dbReference>
<feature type="transmembrane region" description="Helical" evidence="5">
    <location>
        <begin position="108"/>
        <end position="129"/>
    </location>
</feature>
<dbReference type="PANTHER" id="PTHR37422:SF13">
    <property type="entry name" value="LIPOPOLYSACCHARIDE BIOSYNTHESIS PROTEIN PA4999-RELATED"/>
    <property type="match status" value="1"/>
</dbReference>
<evidence type="ECO:0000259" key="6">
    <source>
        <dbReference type="Pfam" id="PF04932"/>
    </source>
</evidence>
<dbReference type="InterPro" id="IPR051533">
    <property type="entry name" value="WaaL-like"/>
</dbReference>
<reference evidence="7 8" key="1">
    <citation type="submission" date="2018-07" db="EMBL/GenBank/DDBJ databases">
        <title>Leeuwenhoekiella genomics.</title>
        <authorList>
            <person name="Tahon G."/>
            <person name="Willems A."/>
        </authorList>
    </citation>
    <scope>NUCLEOTIDE SEQUENCE [LARGE SCALE GENOMIC DNA]</scope>
    <source>
        <strain evidence="7 8">LMG 1345</strain>
    </source>
</reference>
<evidence type="ECO:0000256" key="2">
    <source>
        <dbReference type="ARBA" id="ARBA00022692"/>
    </source>
</evidence>
<feature type="transmembrane region" description="Helical" evidence="5">
    <location>
        <begin position="141"/>
        <end position="159"/>
    </location>
</feature>
<accession>A0A4Q0PGA4</accession>
<evidence type="ECO:0000256" key="5">
    <source>
        <dbReference type="SAM" id="Phobius"/>
    </source>
</evidence>
<dbReference type="PANTHER" id="PTHR37422">
    <property type="entry name" value="TEICHURONIC ACID BIOSYNTHESIS PROTEIN TUAE"/>
    <property type="match status" value="1"/>
</dbReference>
<organism evidence="7 8">
    <name type="scientific">Leeuwenhoekiella marinoflava</name>
    <dbReference type="NCBI Taxonomy" id="988"/>
    <lineage>
        <taxon>Bacteria</taxon>
        <taxon>Pseudomonadati</taxon>
        <taxon>Bacteroidota</taxon>
        <taxon>Flavobacteriia</taxon>
        <taxon>Flavobacteriales</taxon>
        <taxon>Flavobacteriaceae</taxon>
        <taxon>Leeuwenhoekiella</taxon>
    </lineage>
</organism>
<feature type="transmembrane region" description="Helical" evidence="5">
    <location>
        <begin position="206"/>
        <end position="227"/>
    </location>
</feature>
<dbReference type="AlphaFoldDB" id="A0A4Q0PGA4"/>